<dbReference type="GO" id="GO:0046914">
    <property type="term" value="F:transition metal ion binding"/>
    <property type="evidence" value="ECO:0007669"/>
    <property type="project" value="InterPro"/>
</dbReference>
<dbReference type="KEGG" id="dao:Desac_0334"/>
<dbReference type="AlphaFoldDB" id="F2NEN5"/>
<dbReference type="SMART" id="SM00899">
    <property type="entry name" value="FeoA"/>
    <property type="match status" value="1"/>
</dbReference>
<feature type="domain" description="Ferrous iron transporter FeoA-like" evidence="2">
    <location>
        <begin position="17"/>
        <end position="89"/>
    </location>
</feature>
<accession>F2NEN5</accession>
<reference evidence="4" key="2">
    <citation type="submission" date="2011-03" db="EMBL/GenBank/DDBJ databases">
        <title>The complete genome of Desulfobacca acetoxidans DSM 11109.</title>
        <authorList>
            <consortium name="US DOE Joint Genome Institute (JGI-PGF)"/>
            <person name="Lucas S."/>
            <person name="Copeland A."/>
            <person name="Lapidus A."/>
            <person name="Bruce D."/>
            <person name="Goodwin L."/>
            <person name="Pitluck S."/>
            <person name="Peters L."/>
            <person name="Kyrpides N."/>
            <person name="Mavromatis K."/>
            <person name="Ivanova N."/>
            <person name="Ovchinnikova G."/>
            <person name="Teshima H."/>
            <person name="Detter J.C."/>
            <person name="Han C."/>
            <person name="Land M."/>
            <person name="Hauser L."/>
            <person name="Markowitz V."/>
            <person name="Cheng J.-F."/>
            <person name="Hugenholtz P."/>
            <person name="Woyke T."/>
            <person name="Wu D."/>
            <person name="Spring S."/>
            <person name="Schueler E."/>
            <person name="Brambilla E."/>
            <person name="Klenk H.-P."/>
            <person name="Eisen J.A."/>
        </authorList>
    </citation>
    <scope>NUCLEOTIDE SEQUENCE [LARGE SCALE GENOMIC DNA]</scope>
    <source>
        <strain evidence="4">ATCC 700848 / DSM 11109 / ASRB2</strain>
    </source>
</reference>
<proteinExistence type="predicted"/>
<reference evidence="3 4" key="1">
    <citation type="journal article" date="2011" name="Stand. Genomic Sci.">
        <title>Complete genome sequence of the acetate-degrading sulfate reducer Desulfobacca acetoxidans type strain (ASRB2).</title>
        <authorList>
            <person name="Goker M."/>
            <person name="Teshima H."/>
            <person name="Lapidus A."/>
            <person name="Nolan M."/>
            <person name="Lucas S."/>
            <person name="Hammon N."/>
            <person name="Deshpande S."/>
            <person name="Cheng J.F."/>
            <person name="Tapia R."/>
            <person name="Han C."/>
            <person name="Goodwin L."/>
            <person name="Pitluck S."/>
            <person name="Huntemann M."/>
            <person name="Liolios K."/>
            <person name="Ivanova N."/>
            <person name="Pagani I."/>
            <person name="Mavromatis K."/>
            <person name="Ovchinikova G."/>
            <person name="Pati A."/>
            <person name="Chen A."/>
            <person name="Palaniappan K."/>
            <person name="Land M."/>
            <person name="Hauser L."/>
            <person name="Brambilla E.M."/>
            <person name="Rohde M."/>
            <person name="Spring S."/>
            <person name="Detter J.C."/>
            <person name="Woyke T."/>
            <person name="Bristow J."/>
            <person name="Eisen J.A."/>
            <person name="Markowitz V."/>
            <person name="Hugenholtz P."/>
            <person name="Kyrpides N.C."/>
            <person name="Klenk H.P."/>
        </authorList>
    </citation>
    <scope>NUCLEOTIDE SEQUENCE [LARGE SCALE GENOMIC DNA]</scope>
    <source>
        <strain evidence="4">ATCC 700848 / DSM 11109 / ASRB2</strain>
    </source>
</reference>
<dbReference type="InterPro" id="IPR007167">
    <property type="entry name" value="Fe-transptr_FeoA-like"/>
</dbReference>
<dbReference type="InterPro" id="IPR008988">
    <property type="entry name" value="Transcriptional_repressor_C"/>
</dbReference>
<organism evidence="3 4">
    <name type="scientific">Desulfobacca acetoxidans (strain ATCC 700848 / DSM 11109 / ASRB2)</name>
    <dbReference type="NCBI Taxonomy" id="880072"/>
    <lineage>
        <taxon>Bacteria</taxon>
        <taxon>Pseudomonadati</taxon>
        <taxon>Thermodesulfobacteriota</taxon>
        <taxon>Desulfobaccia</taxon>
        <taxon>Desulfobaccales</taxon>
        <taxon>Desulfobaccaceae</taxon>
        <taxon>Desulfobacca</taxon>
    </lineage>
</organism>
<gene>
    <name evidence="3" type="ordered locus">Desac_0334</name>
</gene>
<dbReference type="EMBL" id="CP002629">
    <property type="protein sequence ID" value="AEB08225.1"/>
    <property type="molecule type" value="Genomic_DNA"/>
</dbReference>
<keyword evidence="4" id="KW-1185">Reference proteome</keyword>
<dbReference type="PANTHER" id="PTHR43151">
    <property type="entry name" value="FEOA FAMILY PROTEIN"/>
    <property type="match status" value="1"/>
</dbReference>
<dbReference type="SUPFAM" id="SSF50037">
    <property type="entry name" value="C-terminal domain of transcriptional repressors"/>
    <property type="match status" value="1"/>
</dbReference>
<name>F2NEN5_DESAR</name>
<dbReference type="OrthoDB" id="7690445at2"/>
<evidence type="ECO:0000256" key="1">
    <source>
        <dbReference type="ARBA" id="ARBA00023004"/>
    </source>
</evidence>
<evidence type="ECO:0000313" key="4">
    <source>
        <dbReference type="Proteomes" id="UP000000483"/>
    </source>
</evidence>
<protein>
    <submittedName>
        <fullName evidence="3">FeoA family protein</fullName>
    </submittedName>
</protein>
<dbReference type="Gene3D" id="2.30.30.90">
    <property type="match status" value="1"/>
</dbReference>
<dbReference type="STRING" id="880072.Desac_0334"/>
<sequence>MRCKRRAGVAIAPPLGRPLTLVPVGQRVHLVAVQAGCGLQGHLLAMGLIPGIEVEVIHKAPADHGPILVRIGNSRLALGWCMAQKIYVE</sequence>
<dbReference type="PANTHER" id="PTHR43151:SF1">
    <property type="entry name" value="SSR2333 PROTEIN"/>
    <property type="match status" value="1"/>
</dbReference>
<evidence type="ECO:0000313" key="3">
    <source>
        <dbReference type="EMBL" id="AEB08225.1"/>
    </source>
</evidence>
<evidence type="ECO:0000259" key="2">
    <source>
        <dbReference type="SMART" id="SM00899"/>
    </source>
</evidence>
<dbReference type="InterPro" id="IPR038157">
    <property type="entry name" value="FeoA_core_dom"/>
</dbReference>
<dbReference type="InterPro" id="IPR053184">
    <property type="entry name" value="FeoA-like"/>
</dbReference>
<dbReference type="Pfam" id="PF04023">
    <property type="entry name" value="FeoA"/>
    <property type="match status" value="1"/>
</dbReference>
<dbReference type="HOGENOM" id="CLU_150646_6_3_7"/>
<dbReference type="eggNOG" id="COG1918">
    <property type="taxonomic scope" value="Bacteria"/>
</dbReference>
<dbReference type="Proteomes" id="UP000000483">
    <property type="component" value="Chromosome"/>
</dbReference>
<keyword evidence="1" id="KW-0408">Iron</keyword>
<dbReference type="RefSeq" id="WP_013705338.1">
    <property type="nucleotide sequence ID" value="NC_015388.1"/>
</dbReference>